<proteinExistence type="inferred from homology"/>
<feature type="binding site" evidence="10">
    <location>
        <position position="323"/>
    </location>
    <ligand>
        <name>NAD(+)</name>
        <dbReference type="ChEBI" id="CHEBI:57540"/>
    </ligand>
</feature>
<dbReference type="InterPro" id="IPR035085">
    <property type="entry name" value="Urocanase_Rossmann-like"/>
</dbReference>
<evidence type="ECO:0000256" key="8">
    <source>
        <dbReference type="ARBA" id="ARBA00047623"/>
    </source>
</evidence>
<dbReference type="PANTHER" id="PTHR12216">
    <property type="entry name" value="UROCANATE HYDRATASE"/>
    <property type="match status" value="1"/>
</dbReference>
<comment type="catalytic activity">
    <reaction evidence="8 10">
        <text>4-imidazolone-5-propanoate = trans-urocanate + H2O</text>
        <dbReference type="Rhea" id="RHEA:13101"/>
        <dbReference type="ChEBI" id="CHEBI:15377"/>
        <dbReference type="ChEBI" id="CHEBI:17771"/>
        <dbReference type="ChEBI" id="CHEBI:77893"/>
        <dbReference type="EC" id="4.2.1.49"/>
    </reaction>
</comment>
<dbReference type="InterPro" id="IPR055351">
    <property type="entry name" value="Urocanase"/>
</dbReference>
<comment type="function">
    <text evidence="9 10">Catalyzes the conversion of urocanate to 4-imidazolone-5-propionate.</text>
</comment>
<dbReference type="EMBL" id="CADCXY010000004">
    <property type="protein sequence ID" value="CAB0151423.1"/>
    <property type="molecule type" value="Genomic_DNA"/>
</dbReference>
<feature type="domain" description="Urocanase C-terminal" evidence="13">
    <location>
        <begin position="352"/>
        <end position="546"/>
    </location>
</feature>
<comment type="similarity">
    <text evidence="2 10">Belongs to the urocanase family.</text>
</comment>
<dbReference type="InterPro" id="IPR036190">
    <property type="entry name" value="Urocanase_sf"/>
</dbReference>
<dbReference type="SUPFAM" id="SSF111326">
    <property type="entry name" value="Urocanase"/>
    <property type="match status" value="1"/>
</dbReference>
<evidence type="ECO:0000256" key="9">
    <source>
        <dbReference type="ARBA" id="ARBA00056569"/>
    </source>
</evidence>
<dbReference type="NCBIfam" id="NF003820">
    <property type="entry name" value="PRK05414.1"/>
    <property type="match status" value="1"/>
</dbReference>
<comment type="cofactor">
    <cofactor evidence="10">
        <name>NAD(+)</name>
        <dbReference type="ChEBI" id="CHEBI:57540"/>
    </cofactor>
    <text evidence="10">Binds 1 NAD(+) per subunit.</text>
</comment>
<name>A0A776AJ93_9GAMM</name>
<evidence type="ECO:0000256" key="3">
    <source>
        <dbReference type="ARBA" id="ARBA00011992"/>
    </source>
</evidence>
<dbReference type="PROSITE" id="PS01233">
    <property type="entry name" value="UROCANASE"/>
    <property type="match status" value="1"/>
</dbReference>
<dbReference type="NCBIfam" id="TIGR01228">
    <property type="entry name" value="hutU"/>
    <property type="match status" value="1"/>
</dbReference>
<evidence type="ECO:0000256" key="2">
    <source>
        <dbReference type="ARBA" id="ARBA00007578"/>
    </source>
</evidence>
<dbReference type="GO" id="GO:0016153">
    <property type="term" value="F:urocanate hydratase activity"/>
    <property type="evidence" value="ECO:0007669"/>
    <property type="project" value="UniProtKB-UniRule"/>
</dbReference>
<feature type="binding site" evidence="10">
    <location>
        <begin position="264"/>
        <end position="268"/>
    </location>
    <ligand>
        <name>NAD(+)</name>
        <dbReference type="ChEBI" id="CHEBI:57540"/>
    </ligand>
</feature>
<dbReference type="EC" id="4.2.1.49" evidence="3 10"/>
<sequence>MSFTRLDRSRTIRAPRGSELTTQNWQIEAAKRMLMNNLDAEVAEHPHALVVYGGIGRAARSWESYDKIVEVLDRLKPTETLLIQSGKPVGVFPTHADAPRVLIANSNLVPEWATWEHFNELDKKGLMMYGQMTAGSWIYIGSQGIVQGTYETFVSVAKQHFNGETKGRWVLTGGLGGMGGAQPLAATMAGYNMLAVEVDESRIDFRLRTRYVDHKATSLDEALELLDQAKQEGRAISVGLLGNAADVYAELVERNITPDVVTDQTSAHDPLHGYLPQGWTLDDYKAKQESEPEATVLAAKKSMAVQVEAMLTLQQRGAATLDYGNNIRQMAKDVGVEHAFDFPGFVPAYIRPLFCEGIGPFRWVALSGDPEDIYKTDAKVKELIPDDPHLHNWLDMARERISFQGLPSRICWIGLKDRARLAKAFNEMVKSGELSAPIVIGRDHLDSGSVASPNRETESMADGSDAVSDWPLLNALLNTAGGATWVSLHHGGGVGMGYSQHAGVVIVADGTDAAAERIGRVLWNDPGTGVMRHADAGYDIAIQCAKEQGLDLPMVEDK</sequence>
<keyword evidence="15" id="KW-1185">Reference proteome</keyword>
<evidence type="ECO:0000256" key="5">
    <source>
        <dbReference type="ARBA" id="ARBA00023027"/>
    </source>
</evidence>
<dbReference type="Gene3D" id="3.40.1770.10">
    <property type="entry name" value="Urocanase superfamily"/>
    <property type="match status" value="1"/>
</dbReference>
<dbReference type="Pfam" id="PF01175">
    <property type="entry name" value="Urocanase"/>
    <property type="match status" value="1"/>
</dbReference>
<evidence type="ECO:0000313" key="14">
    <source>
        <dbReference type="EMBL" id="CAB0151423.1"/>
    </source>
</evidence>
<dbReference type="Gene3D" id="3.40.50.10730">
    <property type="entry name" value="Urocanase like domains"/>
    <property type="match status" value="1"/>
</dbReference>
<dbReference type="RefSeq" id="WP_173920792.1">
    <property type="nucleotide sequence ID" value="NZ_CADCXY010000004.1"/>
</dbReference>
<evidence type="ECO:0000256" key="10">
    <source>
        <dbReference type="HAMAP-Rule" id="MF_00577"/>
    </source>
</evidence>
<evidence type="ECO:0000259" key="11">
    <source>
        <dbReference type="Pfam" id="PF01175"/>
    </source>
</evidence>
<dbReference type="PANTHER" id="PTHR12216:SF4">
    <property type="entry name" value="UROCANATE HYDRATASE"/>
    <property type="match status" value="1"/>
</dbReference>
<dbReference type="Proteomes" id="UP000481517">
    <property type="component" value="Unassembled WGS sequence"/>
</dbReference>
<evidence type="ECO:0000313" key="15">
    <source>
        <dbReference type="Proteomes" id="UP000481517"/>
    </source>
</evidence>
<evidence type="ECO:0000256" key="7">
    <source>
        <dbReference type="ARBA" id="ARBA00031640"/>
    </source>
</evidence>
<evidence type="ECO:0000256" key="6">
    <source>
        <dbReference type="ARBA" id="ARBA00023239"/>
    </source>
</evidence>
<feature type="binding site" evidence="10">
    <location>
        <position position="131"/>
    </location>
    <ligand>
        <name>NAD(+)</name>
        <dbReference type="ChEBI" id="CHEBI:57540"/>
    </ligand>
</feature>
<evidence type="ECO:0000259" key="12">
    <source>
        <dbReference type="Pfam" id="PF17391"/>
    </source>
</evidence>
<dbReference type="Pfam" id="PF17391">
    <property type="entry name" value="Urocanase_N"/>
    <property type="match status" value="1"/>
</dbReference>
<comment type="pathway">
    <text evidence="1 10">Amino-acid degradation; L-histidine degradation into L-glutamate; N-formimidoyl-L-glutamate from L-histidine: step 2/3.</text>
</comment>
<dbReference type="GO" id="GO:0005737">
    <property type="term" value="C:cytoplasm"/>
    <property type="evidence" value="ECO:0007669"/>
    <property type="project" value="UniProtKB-SubCell"/>
</dbReference>
<keyword evidence="5 10" id="KW-0520">NAD</keyword>
<dbReference type="InterPro" id="IPR038364">
    <property type="entry name" value="Urocanase_central_sf"/>
</dbReference>
<protein>
    <recommendedName>
        <fullName evidence="3 10">Urocanate hydratase</fullName>
        <shortName evidence="10">Urocanase</shortName>
        <ecNumber evidence="3 10">4.2.1.49</ecNumber>
    </recommendedName>
    <alternativeName>
        <fullName evidence="7 10">Imidazolonepropionate hydrolase</fullName>
    </alternativeName>
</protein>
<dbReference type="HAMAP" id="MF_00577">
    <property type="entry name" value="HutU"/>
    <property type="match status" value="1"/>
</dbReference>
<dbReference type="GO" id="GO:0019557">
    <property type="term" value="P:L-histidine catabolic process to glutamate and formate"/>
    <property type="evidence" value="ECO:0007669"/>
    <property type="project" value="UniProtKB-UniPathway"/>
</dbReference>
<evidence type="ECO:0000259" key="13">
    <source>
        <dbReference type="Pfam" id="PF17392"/>
    </source>
</evidence>
<dbReference type="InterPro" id="IPR023637">
    <property type="entry name" value="Urocanase-like"/>
</dbReference>
<organism evidence="14 15">
    <name type="scientific">Pseudidiomarina piscicola</name>
    <dbReference type="NCBI Taxonomy" id="2614830"/>
    <lineage>
        <taxon>Bacteria</taxon>
        <taxon>Pseudomonadati</taxon>
        <taxon>Pseudomonadota</taxon>
        <taxon>Gammaproteobacteria</taxon>
        <taxon>Alteromonadales</taxon>
        <taxon>Idiomarinaceae</taxon>
        <taxon>Pseudidiomarina</taxon>
    </lineage>
</organism>
<feature type="binding site" evidence="10">
    <location>
        <begin position="274"/>
        <end position="275"/>
    </location>
    <ligand>
        <name>NAD(+)</name>
        <dbReference type="ChEBI" id="CHEBI:57540"/>
    </ligand>
</feature>
<evidence type="ECO:0000256" key="4">
    <source>
        <dbReference type="ARBA" id="ARBA00022808"/>
    </source>
</evidence>
<dbReference type="InterPro" id="IPR023636">
    <property type="entry name" value="Urocanase_CS"/>
</dbReference>
<keyword evidence="6 10" id="KW-0456">Lyase</keyword>
<dbReference type="UniPathway" id="UPA00379">
    <property type="reaction ID" value="UER00550"/>
</dbReference>
<feature type="binding site" evidence="10">
    <location>
        <begin position="53"/>
        <end position="54"/>
    </location>
    <ligand>
        <name>NAD(+)</name>
        <dbReference type="ChEBI" id="CHEBI:57540"/>
    </ligand>
</feature>
<keyword evidence="10" id="KW-0963">Cytoplasm</keyword>
<feature type="active site" evidence="10">
    <location>
        <position position="411"/>
    </location>
</feature>
<dbReference type="AlphaFoldDB" id="A0A776AJ93"/>
<dbReference type="GO" id="GO:0019556">
    <property type="term" value="P:L-histidine catabolic process to glutamate and formamide"/>
    <property type="evidence" value="ECO:0007669"/>
    <property type="project" value="UniProtKB-UniPathway"/>
</dbReference>
<accession>A0A776AJ93</accession>
<feature type="binding site" evidence="10">
    <location>
        <begin position="177"/>
        <end position="179"/>
    </location>
    <ligand>
        <name>NAD(+)</name>
        <dbReference type="ChEBI" id="CHEBI:57540"/>
    </ligand>
</feature>
<evidence type="ECO:0000256" key="1">
    <source>
        <dbReference type="ARBA" id="ARBA00004794"/>
    </source>
</evidence>
<feature type="binding site" evidence="10">
    <location>
        <position position="493"/>
    </location>
    <ligand>
        <name>NAD(+)</name>
        <dbReference type="ChEBI" id="CHEBI:57540"/>
    </ligand>
</feature>
<dbReference type="Pfam" id="PF17392">
    <property type="entry name" value="Urocanase_C"/>
    <property type="match status" value="1"/>
</dbReference>
<dbReference type="PIRSF" id="PIRSF001423">
    <property type="entry name" value="Urocanate_hydrat"/>
    <property type="match status" value="1"/>
</dbReference>
<gene>
    <name evidence="10 14" type="primary">hutU</name>
    <name evidence="14" type="ORF">PSI9734_01810</name>
</gene>
<dbReference type="InterPro" id="IPR035400">
    <property type="entry name" value="Urocanase_N"/>
</dbReference>
<feature type="domain" description="Urocanase N-terminal" evidence="12">
    <location>
        <begin position="12"/>
        <end position="138"/>
    </location>
</feature>
<comment type="subcellular location">
    <subcellularLocation>
        <location evidence="10">Cytoplasm</location>
    </subcellularLocation>
</comment>
<dbReference type="InterPro" id="IPR035401">
    <property type="entry name" value="Urocanase_C"/>
</dbReference>
<feature type="binding site" evidence="10">
    <location>
        <position position="197"/>
    </location>
    <ligand>
        <name>NAD(+)</name>
        <dbReference type="ChEBI" id="CHEBI:57540"/>
    </ligand>
</feature>
<feature type="domain" description="Urocanase Rossmann-like" evidence="11">
    <location>
        <begin position="141"/>
        <end position="349"/>
    </location>
</feature>
<feature type="binding site" evidence="10">
    <location>
        <begin position="243"/>
        <end position="244"/>
    </location>
    <ligand>
        <name>NAD(+)</name>
        <dbReference type="ChEBI" id="CHEBI:57540"/>
    </ligand>
</feature>
<feature type="binding site" evidence="10">
    <location>
        <position position="202"/>
    </location>
    <ligand>
        <name>NAD(+)</name>
        <dbReference type="ChEBI" id="CHEBI:57540"/>
    </ligand>
</feature>
<dbReference type="FunFam" id="3.40.50.10730:FF:000001">
    <property type="entry name" value="Urocanate hydratase"/>
    <property type="match status" value="1"/>
</dbReference>
<keyword evidence="4 10" id="KW-0369">Histidine metabolism</keyword>
<reference evidence="14 15" key="1">
    <citation type="submission" date="2020-02" db="EMBL/GenBank/DDBJ databases">
        <authorList>
            <person name="Rodrigo-Torres L."/>
            <person name="Arahal R. D."/>
            <person name="Lucena T."/>
        </authorList>
    </citation>
    <scope>NUCLEOTIDE SEQUENCE [LARGE SCALE GENOMIC DNA]</scope>
    <source>
        <strain evidence="14 15">CECT 9734</strain>
    </source>
</reference>